<dbReference type="Proteomes" id="UP000308600">
    <property type="component" value="Unassembled WGS sequence"/>
</dbReference>
<reference evidence="1 2" key="1">
    <citation type="journal article" date="2019" name="Nat. Ecol. Evol.">
        <title>Megaphylogeny resolves global patterns of mushroom evolution.</title>
        <authorList>
            <person name="Varga T."/>
            <person name="Krizsan K."/>
            <person name="Foldi C."/>
            <person name="Dima B."/>
            <person name="Sanchez-Garcia M."/>
            <person name="Sanchez-Ramirez S."/>
            <person name="Szollosi G.J."/>
            <person name="Szarkandi J.G."/>
            <person name="Papp V."/>
            <person name="Albert L."/>
            <person name="Andreopoulos W."/>
            <person name="Angelini C."/>
            <person name="Antonin V."/>
            <person name="Barry K.W."/>
            <person name="Bougher N.L."/>
            <person name="Buchanan P."/>
            <person name="Buyck B."/>
            <person name="Bense V."/>
            <person name="Catcheside P."/>
            <person name="Chovatia M."/>
            <person name="Cooper J."/>
            <person name="Damon W."/>
            <person name="Desjardin D."/>
            <person name="Finy P."/>
            <person name="Geml J."/>
            <person name="Haridas S."/>
            <person name="Hughes K."/>
            <person name="Justo A."/>
            <person name="Karasinski D."/>
            <person name="Kautmanova I."/>
            <person name="Kiss B."/>
            <person name="Kocsube S."/>
            <person name="Kotiranta H."/>
            <person name="LaButti K.M."/>
            <person name="Lechner B.E."/>
            <person name="Liimatainen K."/>
            <person name="Lipzen A."/>
            <person name="Lukacs Z."/>
            <person name="Mihaltcheva S."/>
            <person name="Morgado L.N."/>
            <person name="Niskanen T."/>
            <person name="Noordeloos M.E."/>
            <person name="Ohm R.A."/>
            <person name="Ortiz-Santana B."/>
            <person name="Ovrebo C."/>
            <person name="Racz N."/>
            <person name="Riley R."/>
            <person name="Savchenko A."/>
            <person name="Shiryaev A."/>
            <person name="Soop K."/>
            <person name="Spirin V."/>
            <person name="Szebenyi C."/>
            <person name="Tomsovsky M."/>
            <person name="Tulloss R.E."/>
            <person name="Uehling J."/>
            <person name="Grigoriev I.V."/>
            <person name="Vagvolgyi C."/>
            <person name="Papp T."/>
            <person name="Martin F.M."/>
            <person name="Miettinen O."/>
            <person name="Hibbett D.S."/>
            <person name="Nagy L.G."/>
        </authorList>
    </citation>
    <scope>NUCLEOTIDE SEQUENCE [LARGE SCALE GENOMIC DNA]</scope>
    <source>
        <strain evidence="1 2">NL-1719</strain>
    </source>
</reference>
<gene>
    <name evidence="1" type="ORF">BDN72DRAFT_959538</name>
</gene>
<protein>
    <submittedName>
        <fullName evidence="1">Uncharacterized protein</fullName>
    </submittedName>
</protein>
<accession>A0ACD3AVS6</accession>
<evidence type="ECO:0000313" key="2">
    <source>
        <dbReference type="Proteomes" id="UP000308600"/>
    </source>
</evidence>
<sequence length="285" mass="32829">MSIEVVPYLPTELQDDICELAARESHRTAAILIQVSRSISHRVERILYEVVIFRNHPHFFYPPHIDKWSSDIISFFQRHGHHIRYLLLDPVHPEQNIVPCLRLCPSLKGFGSLHTQHTRDVITMTQEHLPYLERLSGKLETVFVSLDTFNSTYQQLTHLDLIGDYAWDSCSIFLLQLPSLTHLALNDTDMDSTLPSIKENEMVLGSLKSCRRLEALLLVSEPFRLVEVCKVKEYEGTDIRIVAVSIKAVDDWLNGVRGGLDMWSIGDGIIMERRRKQQENREANS</sequence>
<dbReference type="EMBL" id="ML208330">
    <property type="protein sequence ID" value="TFK69464.1"/>
    <property type="molecule type" value="Genomic_DNA"/>
</dbReference>
<organism evidence="1 2">
    <name type="scientific">Pluteus cervinus</name>
    <dbReference type="NCBI Taxonomy" id="181527"/>
    <lineage>
        <taxon>Eukaryota</taxon>
        <taxon>Fungi</taxon>
        <taxon>Dikarya</taxon>
        <taxon>Basidiomycota</taxon>
        <taxon>Agaricomycotina</taxon>
        <taxon>Agaricomycetes</taxon>
        <taxon>Agaricomycetidae</taxon>
        <taxon>Agaricales</taxon>
        <taxon>Pluteineae</taxon>
        <taxon>Pluteaceae</taxon>
        <taxon>Pluteus</taxon>
    </lineage>
</organism>
<name>A0ACD3AVS6_9AGAR</name>
<proteinExistence type="predicted"/>
<evidence type="ECO:0000313" key="1">
    <source>
        <dbReference type="EMBL" id="TFK69464.1"/>
    </source>
</evidence>
<keyword evidence="2" id="KW-1185">Reference proteome</keyword>